<dbReference type="EMBL" id="BSRX01000062">
    <property type="protein sequence ID" value="GLW58860.1"/>
    <property type="molecule type" value="Genomic_DNA"/>
</dbReference>
<protein>
    <submittedName>
        <fullName evidence="2">Uncharacterized protein</fullName>
    </submittedName>
</protein>
<dbReference type="Proteomes" id="UP001165143">
    <property type="component" value="Unassembled WGS sequence"/>
</dbReference>
<dbReference type="AlphaFoldDB" id="A0A9W6UTR2"/>
<organism evidence="2 3">
    <name type="scientific">Kitasatospora phosalacinea</name>
    <dbReference type="NCBI Taxonomy" id="2065"/>
    <lineage>
        <taxon>Bacteria</taxon>
        <taxon>Bacillati</taxon>
        <taxon>Actinomycetota</taxon>
        <taxon>Actinomycetes</taxon>
        <taxon>Kitasatosporales</taxon>
        <taxon>Streptomycetaceae</taxon>
        <taxon>Kitasatospora</taxon>
    </lineage>
</organism>
<feature type="compositionally biased region" description="Basic and acidic residues" evidence="1">
    <location>
        <begin position="26"/>
        <end position="42"/>
    </location>
</feature>
<name>A0A9W6UTR2_9ACTN</name>
<gene>
    <name evidence="2" type="ORF">Kpho01_68700</name>
</gene>
<evidence type="ECO:0000313" key="2">
    <source>
        <dbReference type="EMBL" id="GLW58860.1"/>
    </source>
</evidence>
<feature type="region of interest" description="Disordered" evidence="1">
    <location>
        <begin position="1"/>
        <end position="64"/>
    </location>
</feature>
<dbReference type="RefSeq" id="WP_158715205.1">
    <property type="nucleotide sequence ID" value="NZ_BSRX01000062.1"/>
</dbReference>
<accession>A0A9W6UTR2</accession>
<proteinExistence type="predicted"/>
<comment type="caution">
    <text evidence="2">The sequence shown here is derived from an EMBL/GenBank/DDBJ whole genome shotgun (WGS) entry which is preliminary data.</text>
</comment>
<evidence type="ECO:0000313" key="3">
    <source>
        <dbReference type="Proteomes" id="UP001165143"/>
    </source>
</evidence>
<reference evidence="2" key="1">
    <citation type="submission" date="2023-02" db="EMBL/GenBank/DDBJ databases">
        <title>Kitasatospora phosalacinea NBRC 14362.</title>
        <authorList>
            <person name="Ichikawa N."/>
            <person name="Sato H."/>
            <person name="Tonouchi N."/>
        </authorList>
    </citation>
    <scope>NUCLEOTIDE SEQUENCE</scope>
    <source>
        <strain evidence="2">NBRC 14362</strain>
    </source>
</reference>
<evidence type="ECO:0000256" key="1">
    <source>
        <dbReference type="SAM" id="MobiDB-lite"/>
    </source>
</evidence>
<sequence>MLDVPGRRGSSGGPLPAPQACPRAGRCGERARTRTEPPEFTRPRSRGKAQPHRTPVQALERGGQLLGWTEPYQGTNDWVTLLGGRQVVDATDGEPLLSANPADALTLLRLAFDQGLAAPTAPRSLPPARG</sequence>